<proteinExistence type="predicted"/>
<evidence type="ECO:0000313" key="3">
    <source>
        <dbReference type="Proteomes" id="UP000253235"/>
    </source>
</evidence>
<organism evidence="2 3">
    <name type="scientific">Flavobacterium petrolei</name>
    <dbReference type="NCBI Taxonomy" id="2259594"/>
    <lineage>
        <taxon>Bacteria</taxon>
        <taxon>Pseudomonadati</taxon>
        <taxon>Bacteroidota</taxon>
        <taxon>Flavobacteriia</taxon>
        <taxon>Flavobacteriales</taxon>
        <taxon>Flavobacteriaceae</taxon>
        <taxon>Flavobacterium</taxon>
    </lineage>
</organism>
<evidence type="ECO:0000313" key="2">
    <source>
        <dbReference type="EMBL" id="RYJ51090.1"/>
    </source>
</evidence>
<dbReference type="AlphaFoldDB" id="A0A482TX11"/>
<reference evidence="2 3" key="1">
    <citation type="submission" date="2019-01" db="EMBL/GenBank/DDBJ databases">
        <title>Flavobacterium sp. nov. isolated from arctic soil.</title>
        <authorList>
            <person name="Kim D.-U."/>
        </authorList>
    </citation>
    <scope>NUCLEOTIDE SEQUENCE [LARGE SCALE GENOMIC DNA]</scope>
    <source>
        <strain evidence="2 3">Kopri-42</strain>
    </source>
</reference>
<sequence>MELANYITALDNNTSDTLNLAKKCSNTQLHYSAEGKWSILQILEHICIVDKVCIAIISRPASENTSALTEIYGNEKLKDALVTNRDRRIESPEILKPKGGVTDVNEFEKMFLYQRNMLKQNLTSGKIIVDNKIHKHPFLGDMTIADWLYFIVHHTQRHTEQIKEKCV</sequence>
<dbReference type="Pfam" id="PF12867">
    <property type="entry name" value="DinB_2"/>
    <property type="match status" value="1"/>
</dbReference>
<dbReference type="SUPFAM" id="SSF109854">
    <property type="entry name" value="DinB/YfiT-like putative metalloenzymes"/>
    <property type="match status" value="1"/>
</dbReference>
<feature type="domain" description="DinB-like" evidence="1">
    <location>
        <begin position="10"/>
        <end position="162"/>
    </location>
</feature>
<dbReference type="OrthoDB" id="679284at2"/>
<dbReference type="Gene3D" id="1.20.120.450">
    <property type="entry name" value="dinb family like domain"/>
    <property type="match status" value="1"/>
</dbReference>
<keyword evidence="3" id="KW-1185">Reference proteome</keyword>
<dbReference type="InterPro" id="IPR034660">
    <property type="entry name" value="DinB/YfiT-like"/>
</dbReference>
<dbReference type="InterPro" id="IPR024775">
    <property type="entry name" value="DinB-like"/>
</dbReference>
<gene>
    <name evidence="2" type="ORF">DR871_014300</name>
</gene>
<dbReference type="RefSeq" id="WP_113666867.1">
    <property type="nucleotide sequence ID" value="NZ_QNVY02000005.1"/>
</dbReference>
<dbReference type="EMBL" id="QNVY02000005">
    <property type="protein sequence ID" value="RYJ51090.1"/>
    <property type="molecule type" value="Genomic_DNA"/>
</dbReference>
<comment type="caution">
    <text evidence="2">The sequence shown here is derived from an EMBL/GenBank/DDBJ whole genome shotgun (WGS) entry which is preliminary data.</text>
</comment>
<accession>A0A482TX11</accession>
<dbReference type="Proteomes" id="UP000253235">
    <property type="component" value="Unassembled WGS sequence"/>
</dbReference>
<name>A0A482TX11_9FLAO</name>
<protein>
    <submittedName>
        <fullName evidence="2">DinB family protein</fullName>
    </submittedName>
</protein>
<evidence type="ECO:0000259" key="1">
    <source>
        <dbReference type="Pfam" id="PF12867"/>
    </source>
</evidence>